<dbReference type="GO" id="GO:0005634">
    <property type="term" value="C:nucleus"/>
    <property type="evidence" value="ECO:0007669"/>
    <property type="project" value="TreeGrafter"/>
</dbReference>
<feature type="domain" description="C2H2-type" evidence="3">
    <location>
        <begin position="525"/>
        <end position="553"/>
    </location>
</feature>
<dbReference type="InterPro" id="IPR036236">
    <property type="entry name" value="Znf_C2H2_sf"/>
</dbReference>
<dbReference type="InterPro" id="IPR013087">
    <property type="entry name" value="Znf_C2H2_type"/>
</dbReference>
<feature type="region of interest" description="Disordered" evidence="2">
    <location>
        <begin position="115"/>
        <end position="316"/>
    </location>
</feature>
<organism evidence="4 5">
    <name type="scientific">Ooceraea biroi</name>
    <name type="common">Clonal raider ant</name>
    <name type="synonym">Cerapachys biroi</name>
    <dbReference type="NCBI Taxonomy" id="2015173"/>
    <lineage>
        <taxon>Eukaryota</taxon>
        <taxon>Metazoa</taxon>
        <taxon>Ecdysozoa</taxon>
        <taxon>Arthropoda</taxon>
        <taxon>Hexapoda</taxon>
        <taxon>Insecta</taxon>
        <taxon>Pterygota</taxon>
        <taxon>Neoptera</taxon>
        <taxon>Endopterygota</taxon>
        <taxon>Hymenoptera</taxon>
        <taxon>Apocrita</taxon>
        <taxon>Aculeata</taxon>
        <taxon>Formicoidea</taxon>
        <taxon>Formicidae</taxon>
        <taxon>Dorylinae</taxon>
        <taxon>Ooceraea</taxon>
    </lineage>
</organism>
<feature type="region of interest" description="Disordered" evidence="2">
    <location>
        <begin position="1"/>
        <end position="71"/>
    </location>
</feature>
<dbReference type="PROSITE" id="PS50157">
    <property type="entry name" value="ZINC_FINGER_C2H2_2"/>
    <property type="match status" value="2"/>
</dbReference>
<evidence type="ECO:0000256" key="1">
    <source>
        <dbReference type="PROSITE-ProRule" id="PRU00042"/>
    </source>
</evidence>
<feature type="region of interest" description="Disordered" evidence="2">
    <location>
        <begin position="565"/>
        <end position="600"/>
    </location>
</feature>
<feature type="region of interest" description="Disordered" evidence="2">
    <location>
        <begin position="464"/>
        <end position="485"/>
    </location>
</feature>
<evidence type="ECO:0000313" key="5">
    <source>
        <dbReference type="Proteomes" id="UP000279307"/>
    </source>
</evidence>
<dbReference type="SMART" id="SM00355">
    <property type="entry name" value="ZnF_C2H2"/>
    <property type="match status" value="4"/>
</dbReference>
<keyword evidence="1" id="KW-0479">Metal-binding</keyword>
<dbReference type="PANTHER" id="PTHR15491:SF9">
    <property type="entry name" value="CIP1-INTERACTING ZINC FINGER PROTEIN"/>
    <property type="match status" value="1"/>
</dbReference>
<protein>
    <recommendedName>
        <fullName evidence="3">C2H2-type domain-containing protein</fullName>
    </recommendedName>
</protein>
<dbReference type="Pfam" id="PF23330">
    <property type="entry name" value="zf-C2H2_14"/>
    <property type="match status" value="1"/>
</dbReference>
<dbReference type="OrthoDB" id="6378952at2759"/>
<feature type="compositionally biased region" description="Basic and acidic residues" evidence="2">
    <location>
        <begin position="225"/>
        <end position="251"/>
    </location>
</feature>
<dbReference type="PANTHER" id="PTHR15491">
    <property type="match status" value="1"/>
</dbReference>
<gene>
    <name evidence="4" type="ORF">DMN91_012847</name>
</gene>
<feature type="compositionally biased region" description="Acidic residues" evidence="2">
    <location>
        <begin position="264"/>
        <end position="274"/>
    </location>
</feature>
<evidence type="ECO:0000259" key="3">
    <source>
        <dbReference type="PROSITE" id="PS50157"/>
    </source>
</evidence>
<dbReference type="AlphaFoldDB" id="A0A3L8D3J8"/>
<feature type="compositionally biased region" description="Basic and acidic residues" evidence="2">
    <location>
        <begin position="587"/>
        <end position="600"/>
    </location>
</feature>
<feature type="domain" description="C2H2-type" evidence="3">
    <location>
        <begin position="495"/>
        <end position="523"/>
    </location>
</feature>
<feature type="compositionally biased region" description="Low complexity" evidence="2">
    <location>
        <begin position="34"/>
        <end position="61"/>
    </location>
</feature>
<evidence type="ECO:0000256" key="2">
    <source>
        <dbReference type="SAM" id="MobiDB-lite"/>
    </source>
</evidence>
<dbReference type="InterPro" id="IPR056345">
    <property type="entry name" value="Znf-C2H2_CIZ1"/>
</dbReference>
<reference evidence="4 5" key="1">
    <citation type="journal article" date="2018" name="Genome Res.">
        <title>The genomic architecture and molecular evolution of ant odorant receptors.</title>
        <authorList>
            <person name="McKenzie S.K."/>
            <person name="Kronauer D.J.C."/>
        </authorList>
    </citation>
    <scope>NUCLEOTIDE SEQUENCE [LARGE SCALE GENOMIC DNA]</scope>
    <source>
        <strain evidence="4">Clonal line C1</strain>
    </source>
</reference>
<feature type="compositionally biased region" description="Polar residues" evidence="2">
    <location>
        <begin position="117"/>
        <end position="139"/>
    </location>
</feature>
<keyword evidence="1" id="KW-0863">Zinc-finger</keyword>
<dbReference type="GO" id="GO:0008270">
    <property type="term" value="F:zinc ion binding"/>
    <property type="evidence" value="ECO:0007669"/>
    <property type="project" value="UniProtKB-KW"/>
</dbReference>
<feature type="compositionally biased region" description="Gly residues" evidence="2">
    <location>
        <begin position="22"/>
        <end position="33"/>
    </location>
</feature>
<proteinExistence type="predicted"/>
<dbReference type="Proteomes" id="UP000279307">
    <property type="component" value="Chromosome 14"/>
</dbReference>
<feature type="compositionally biased region" description="Basic and acidic residues" evidence="2">
    <location>
        <begin position="285"/>
        <end position="316"/>
    </location>
</feature>
<dbReference type="PROSITE" id="PS00028">
    <property type="entry name" value="ZINC_FINGER_C2H2_1"/>
    <property type="match status" value="2"/>
</dbReference>
<dbReference type="SUPFAM" id="SSF57667">
    <property type="entry name" value="beta-beta-alpha zinc fingers"/>
    <property type="match status" value="2"/>
</dbReference>
<dbReference type="EMBL" id="QOIP01000014">
    <property type="protein sequence ID" value="RLU14960.1"/>
    <property type="molecule type" value="Genomic_DNA"/>
</dbReference>
<feature type="compositionally biased region" description="Low complexity" evidence="2">
    <location>
        <begin position="170"/>
        <end position="187"/>
    </location>
</feature>
<dbReference type="Gene3D" id="3.30.160.60">
    <property type="entry name" value="Classic Zinc Finger"/>
    <property type="match status" value="1"/>
</dbReference>
<name>A0A3L8D3J8_OOCBI</name>
<comment type="caution">
    <text evidence="4">The sequence shown here is derived from an EMBL/GenBank/DDBJ whole genome shotgun (WGS) entry which is preliminary data.</text>
</comment>
<accession>A0A3L8D3J8</accession>
<dbReference type="InterPro" id="IPR026811">
    <property type="entry name" value="CIZ1"/>
</dbReference>
<keyword evidence="1" id="KW-0862">Zinc</keyword>
<evidence type="ECO:0000313" key="4">
    <source>
        <dbReference type="EMBL" id="RLU14960.1"/>
    </source>
</evidence>
<sequence length="614" mass="69585">MSFNRGVKRDSFSNRRNFNRSSGGGGGGRGGNRIGSNMNNSGMENNMGGGMSESSGMSGMNPWEGGMMSDRGILSTPNNNLSLALPQVQLAIASNLLTNLLRSQQEVQPQQVPSLMSLGNNYSGPGSNYPNQQNYSSGRFNDRTTRHPLKNTRPQPYKMGNRSRDGSAGRRGPSAQQSRARQSGSQRMNRKQIQHRNDKSSKPIPASKQNQTSKKEQQDVMINTEKAEPSVPKSDDADNTKDKKRDRKDEKGEAEEVVPKLENTEDEKVEDAEEKMDTSAGAEDAALKETKEASDKSEKDNAKATGKKSEARHAESRYAEVPMNHMFCHICNKHMWNGFSFENHLRGRAHRLMMDKLDESYKVKVDLMRHELRVAEEQRQLSLNNSKRRSKKVSVDFNVREYCTMCNLNFYGTLSMHRKSEKHQQLKTFLYPHCFPCLKKFPSRIEYDEHCLSPTHMKNAVQCEEQRKNKEDEKLAKGEAEVRTAEDEDKTGPKYVCETCKLQVGYKQSLIQHMKLKHSSLKTDYTCKECGNTYSTHFNAERHIKKVHNVKSSLASQYIIERVRPGGGNKEEENNNELSNLIDDADVAPKKSDEEEKYEPLEADATLVRVQQNK</sequence>